<keyword evidence="1" id="KW-0472">Membrane</keyword>
<dbReference type="Proteomes" id="UP000000383">
    <property type="component" value="Chromosome"/>
</dbReference>
<name>D7DHH9_METV0</name>
<dbReference type="AlphaFoldDB" id="D7DHH9"/>
<organism evidence="2 3">
    <name type="scientific">Methylotenera versatilis (strain 301)</name>
    <dbReference type="NCBI Taxonomy" id="666681"/>
    <lineage>
        <taxon>Bacteria</taxon>
        <taxon>Pseudomonadati</taxon>
        <taxon>Pseudomonadota</taxon>
        <taxon>Betaproteobacteria</taxon>
        <taxon>Nitrosomonadales</taxon>
        <taxon>Methylophilaceae</taxon>
        <taxon>Methylotenera</taxon>
    </lineage>
</organism>
<keyword evidence="1" id="KW-0812">Transmembrane</keyword>
<dbReference type="STRING" id="666681.M301_1130"/>
<evidence type="ECO:0008006" key="4">
    <source>
        <dbReference type="Google" id="ProtNLM"/>
    </source>
</evidence>
<reference evidence="2 3" key="2">
    <citation type="journal article" date="2011" name="J. Bacteriol.">
        <title>Genomes of three methylotrophs from a single niche uncover genetic and metabolic divergence of Methylophilaceae.</title>
        <authorList>
            <person name="Lapidus A."/>
            <person name="Clum A."/>
            <person name="Labutti K."/>
            <person name="Kaluzhnaya M.G."/>
            <person name="Lim S."/>
            <person name="Beck D.A."/>
            <person name="Glavina Del Rio T."/>
            <person name="Nolan M."/>
            <person name="Mavromatis K."/>
            <person name="Huntemann M."/>
            <person name="Lucas S."/>
            <person name="Lidstrom M.E."/>
            <person name="Ivanova N."/>
            <person name="Chistoserdova L."/>
        </authorList>
    </citation>
    <scope>NUCLEOTIDE SEQUENCE [LARGE SCALE GENOMIC DNA]</scope>
    <source>
        <strain evidence="2 3">301</strain>
    </source>
</reference>
<proteinExistence type="predicted"/>
<feature type="transmembrane region" description="Helical" evidence="1">
    <location>
        <begin position="98"/>
        <end position="118"/>
    </location>
</feature>
<keyword evidence="1" id="KW-1133">Transmembrane helix</keyword>
<keyword evidence="3" id="KW-1185">Reference proteome</keyword>
<protein>
    <recommendedName>
        <fullName evidence="4">Transmembrane protein</fullName>
    </recommendedName>
</protein>
<feature type="transmembrane region" description="Helical" evidence="1">
    <location>
        <begin position="61"/>
        <end position="78"/>
    </location>
</feature>
<dbReference type="KEGG" id="meh:M301_1130"/>
<accession>D7DHH9</accession>
<dbReference type="RefSeq" id="WP_013147830.1">
    <property type="nucleotide sequence ID" value="NC_014207.1"/>
</dbReference>
<sequence length="136" mass="15481" precursor="true">MPKSLITTLWVIWLVVIWFLSFVAHAIAFKDGGIEWLAILLGIFWLIYLAGLWLEQSRITDTAWAMLLGYAIGCIRLLDMIPNQQEYVHWLRLIPKNIVGVVALAFILIFVGVLPLIAKNIIESHKANNRVLGRDT</sequence>
<evidence type="ECO:0000256" key="1">
    <source>
        <dbReference type="SAM" id="Phobius"/>
    </source>
</evidence>
<dbReference type="HOGENOM" id="CLU_1873031_0_0_4"/>
<evidence type="ECO:0000313" key="2">
    <source>
        <dbReference type="EMBL" id="ADI29514.1"/>
    </source>
</evidence>
<gene>
    <name evidence="2" type="ordered locus">M301_1130</name>
</gene>
<reference evidence="3" key="1">
    <citation type="submission" date="2010-05" db="EMBL/GenBank/DDBJ databases">
        <title>Complete sequence of Methylotenera sp. 301.</title>
        <authorList>
            <person name="Lucas S."/>
            <person name="Copeland A."/>
            <person name="Lapidus A."/>
            <person name="Cheng J.-F."/>
            <person name="Bruce D."/>
            <person name="Goodwin L."/>
            <person name="Pitluck S."/>
            <person name="Clum A."/>
            <person name="Land M."/>
            <person name="Hauser L."/>
            <person name="Kyrpides N."/>
            <person name="Ivanova N."/>
            <person name="Chistoservova L."/>
            <person name="Kalyuzhnaya M."/>
            <person name="Woyke T."/>
        </authorList>
    </citation>
    <scope>NUCLEOTIDE SEQUENCE [LARGE SCALE GENOMIC DNA]</scope>
    <source>
        <strain evidence="3">301</strain>
    </source>
</reference>
<dbReference type="EMBL" id="CP002056">
    <property type="protein sequence ID" value="ADI29514.1"/>
    <property type="molecule type" value="Genomic_DNA"/>
</dbReference>
<feature type="transmembrane region" description="Helical" evidence="1">
    <location>
        <begin position="36"/>
        <end position="54"/>
    </location>
</feature>
<evidence type="ECO:0000313" key="3">
    <source>
        <dbReference type="Proteomes" id="UP000000383"/>
    </source>
</evidence>